<evidence type="ECO:0000256" key="1">
    <source>
        <dbReference type="ARBA" id="ARBA00023125"/>
    </source>
</evidence>
<dbReference type="AlphaFoldDB" id="A0A327KWJ6"/>
<dbReference type="GO" id="GO:0003700">
    <property type="term" value="F:DNA-binding transcription factor activity"/>
    <property type="evidence" value="ECO:0007669"/>
    <property type="project" value="TreeGrafter"/>
</dbReference>
<dbReference type="Gene3D" id="1.10.10.60">
    <property type="entry name" value="Homeodomain-like"/>
    <property type="match status" value="1"/>
</dbReference>
<organism evidence="5 6">
    <name type="scientific">Rhodoplanes roseus</name>
    <dbReference type="NCBI Taxonomy" id="29409"/>
    <lineage>
        <taxon>Bacteria</taxon>
        <taxon>Pseudomonadati</taxon>
        <taxon>Pseudomonadota</taxon>
        <taxon>Alphaproteobacteria</taxon>
        <taxon>Hyphomicrobiales</taxon>
        <taxon>Nitrobacteraceae</taxon>
        <taxon>Rhodoplanes</taxon>
    </lineage>
</organism>
<dbReference type="PROSITE" id="PS50977">
    <property type="entry name" value="HTH_TETR_2"/>
    <property type="match status" value="1"/>
</dbReference>
<dbReference type="Proteomes" id="UP000249130">
    <property type="component" value="Unassembled WGS sequence"/>
</dbReference>
<dbReference type="PROSITE" id="PS01081">
    <property type="entry name" value="HTH_TETR_1"/>
    <property type="match status" value="1"/>
</dbReference>
<evidence type="ECO:0000259" key="4">
    <source>
        <dbReference type="PROSITE" id="PS50977"/>
    </source>
</evidence>
<accession>A0A327KWJ6</accession>
<dbReference type="InterPro" id="IPR039536">
    <property type="entry name" value="TetR_C_Proteobacteria"/>
</dbReference>
<dbReference type="PANTHER" id="PTHR30055:SF146">
    <property type="entry name" value="HTH-TYPE TRANSCRIPTIONAL DUAL REGULATOR CECR"/>
    <property type="match status" value="1"/>
</dbReference>
<dbReference type="SUPFAM" id="SSF48498">
    <property type="entry name" value="Tetracyclin repressor-like, C-terminal domain"/>
    <property type="match status" value="1"/>
</dbReference>
<keyword evidence="1 2" id="KW-0238">DNA-binding</keyword>
<comment type="caution">
    <text evidence="5">The sequence shown here is derived from an EMBL/GenBank/DDBJ whole genome shotgun (WGS) entry which is preliminary data.</text>
</comment>
<dbReference type="Pfam" id="PF14246">
    <property type="entry name" value="TetR_C_7"/>
    <property type="match status" value="1"/>
</dbReference>
<sequence>MPTSRRTVSVRERTAGSTAPDPSARLTKRILEVATNLFLGAGYGATSIDTIVAKSRVSKRVFYAHFGSKADLFAAVVIRLAELNFPTLDKAPVPTAPIEQQLEQIAVELLRITGKPESVALDRMVTAEVGRFPELSRILYDFAGSRTLGAVCKILDEAVARGEIAPIDTQFASQHFLQATVLGPRRFIVLGLEDARMTPKKLERLRRGVRLFLDGARSTPVARPAPRRPSRP</sequence>
<evidence type="ECO:0000256" key="2">
    <source>
        <dbReference type="PROSITE-ProRule" id="PRU00335"/>
    </source>
</evidence>
<feature type="domain" description="HTH tetR-type" evidence="4">
    <location>
        <begin position="24"/>
        <end position="84"/>
    </location>
</feature>
<reference evidence="5 6" key="1">
    <citation type="submission" date="2017-07" db="EMBL/GenBank/DDBJ databases">
        <title>Draft Genome Sequences of Select Purple Nonsulfur Bacteria.</title>
        <authorList>
            <person name="Lasarre B."/>
            <person name="Mckinlay J.B."/>
        </authorList>
    </citation>
    <scope>NUCLEOTIDE SEQUENCE [LARGE SCALE GENOMIC DNA]</scope>
    <source>
        <strain evidence="5 6">DSM 5909</strain>
    </source>
</reference>
<dbReference type="InterPro" id="IPR001647">
    <property type="entry name" value="HTH_TetR"/>
</dbReference>
<dbReference type="SUPFAM" id="SSF46689">
    <property type="entry name" value="Homeodomain-like"/>
    <property type="match status" value="1"/>
</dbReference>
<protein>
    <recommendedName>
        <fullName evidence="4">HTH tetR-type domain-containing protein</fullName>
    </recommendedName>
</protein>
<dbReference type="Pfam" id="PF00440">
    <property type="entry name" value="TetR_N"/>
    <property type="match status" value="1"/>
</dbReference>
<dbReference type="InterPro" id="IPR023772">
    <property type="entry name" value="DNA-bd_HTH_TetR-type_CS"/>
</dbReference>
<evidence type="ECO:0000313" key="5">
    <source>
        <dbReference type="EMBL" id="RAI42681.1"/>
    </source>
</evidence>
<dbReference type="InterPro" id="IPR050109">
    <property type="entry name" value="HTH-type_TetR-like_transc_reg"/>
</dbReference>
<evidence type="ECO:0000256" key="3">
    <source>
        <dbReference type="SAM" id="MobiDB-lite"/>
    </source>
</evidence>
<dbReference type="OrthoDB" id="5292901at2"/>
<dbReference type="EMBL" id="NPEX01000134">
    <property type="protein sequence ID" value="RAI42681.1"/>
    <property type="molecule type" value="Genomic_DNA"/>
</dbReference>
<dbReference type="InterPro" id="IPR009057">
    <property type="entry name" value="Homeodomain-like_sf"/>
</dbReference>
<evidence type="ECO:0000313" key="6">
    <source>
        <dbReference type="Proteomes" id="UP000249130"/>
    </source>
</evidence>
<dbReference type="Gene3D" id="1.10.357.10">
    <property type="entry name" value="Tetracycline Repressor, domain 2"/>
    <property type="match status" value="1"/>
</dbReference>
<feature type="region of interest" description="Disordered" evidence="3">
    <location>
        <begin position="1"/>
        <end position="22"/>
    </location>
</feature>
<feature type="DNA-binding region" description="H-T-H motif" evidence="2">
    <location>
        <begin position="47"/>
        <end position="66"/>
    </location>
</feature>
<proteinExistence type="predicted"/>
<keyword evidence="6" id="KW-1185">Reference proteome</keyword>
<dbReference type="InterPro" id="IPR036271">
    <property type="entry name" value="Tet_transcr_reg_TetR-rel_C_sf"/>
</dbReference>
<name>A0A327KWJ6_9BRAD</name>
<dbReference type="GO" id="GO:0000976">
    <property type="term" value="F:transcription cis-regulatory region binding"/>
    <property type="evidence" value="ECO:0007669"/>
    <property type="project" value="TreeGrafter"/>
</dbReference>
<gene>
    <name evidence="5" type="ORF">CH341_18225</name>
</gene>
<dbReference type="PRINTS" id="PR00455">
    <property type="entry name" value="HTHTETR"/>
</dbReference>
<dbReference type="PANTHER" id="PTHR30055">
    <property type="entry name" value="HTH-TYPE TRANSCRIPTIONAL REGULATOR RUTR"/>
    <property type="match status" value="1"/>
</dbReference>